<dbReference type="NCBIfam" id="NF040466">
    <property type="entry name" value="ydjY_domain"/>
    <property type="match status" value="1"/>
</dbReference>
<organism evidence="2 3">
    <name type="scientific">Candidatus Litorirhabdus singularis</name>
    <dbReference type="NCBI Taxonomy" id="2518993"/>
    <lineage>
        <taxon>Bacteria</taxon>
        <taxon>Pseudomonadati</taxon>
        <taxon>Pseudomonadota</taxon>
        <taxon>Gammaproteobacteria</taxon>
        <taxon>Cellvibrionales</taxon>
        <taxon>Halieaceae</taxon>
        <taxon>Candidatus Litorirhabdus</taxon>
    </lineage>
</organism>
<evidence type="ECO:0008006" key="4">
    <source>
        <dbReference type="Google" id="ProtNLM"/>
    </source>
</evidence>
<dbReference type="InterPro" id="IPR047750">
    <property type="entry name" value="YdjY-like"/>
</dbReference>
<sequence>MKQLALVLMLVLVSGPITAAAPEVKSAAAPIDLGDGRLQVGAIIIDQAKQTFTTPGVTLRRADPIEFIAVTQGGHKSYESIVELETNAHDFNLACILIGLDNSRATRPQRHFDPAPVRGNPVDISISWQQQGATRTVAAADLLSVDGKPVTSHRWRYNGSWFGPGGRYKAEEFGTLVGFVHDEDSIIHHREGLGLDNYGGVKLNEALAPPQGASVLLTISRPVSGGAP</sequence>
<reference evidence="2" key="1">
    <citation type="submission" date="2019-02" db="EMBL/GenBank/DDBJ databases">
        <authorList>
            <person name="Li S.-H."/>
        </authorList>
    </citation>
    <scope>NUCLEOTIDE SEQUENCE</scope>
    <source>
        <strain evidence="2">IMCC14734</strain>
    </source>
</reference>
<protein>
    <recommendedName>
        <fullName evidence="4">Secreted protein</fullName>
    </recommendedName>
</protein>
<proteinExistence type="predicted"/>
<feature type="signal peptide" evidence="1">
    <location>
        <begin position="1"/>
        <end position="19"/>
    </location>
</feature>
<accession>A0ABT3TDH6</accession>
<dbReference type="EMBL" id="SHNN01000001">
    <property type="protein sequence ID" value="MCX2980328.1"/>
    <property type="molecule type" value="Genomic_DNA"/>
</dbReference>
<keyword evidence="1" id="KW-0732">Signal</keyword>
<feature type="chain" id="PRO_5046232486" description="Secreted protein" evidence="1">
    <location>
        <begin position="20"/>
        <end position="228"/>
    </location>
</feature>
<evidence type="ECO:0000256" key="1">
    <source>
        <dbReference type="SAM" id="SignalP"/>
    </source>
</evidence>
<comment type="caution">
    <text evidence="2">The sequence shown here is derived from an EMBL/GenBank/DDBJ whole genome shotgun (WGS) entry which is preliminary data.</text>
</comment>
<evidence type="ECO:0000313" key="3">
    <source>
        <dbReference type="Proteomes" id="UP001143362"/>
    </source>
</evidence>
<name>A0ABT3TDH6_9GAMM</name>
<dbReference type="Proteomes" id="UP001143362">
    <property type="component" value="Unassembled WGS sequence"/>
</dbReference>
<evidence type="ECO:0000313" key="2">
    <source>
        <dbReference type="EMBL" id="MCX2980328.1"/>
    </source>
</evidence>
<gene>
    <name evidence="2" type="ORF">EYC98_05520</name>
</gene>
<dbReference type="RefSeq" id="WP_279244305.1">
    <property type="nucleotide sequence ID" value="NZ_SHNN01000001.1"/>
</dbReference>
<keyword evidence="3" id="KW-1185">Reference proteome</keyword>